<dbReference type="EC" id="2.7.7.65" evidence="2"/>
<dbReference type="SUPFAM" id="SSF55073">
    <property type="entry name" value="Nucleotide cyclase"/>
    <property type="match status" value="1"/>
</dbReference>
<dbReference type="GO" id="GO:1902201">
    <property type="term" value="P:negative regulation of bacterial-type flagellum-dependent cell motility"/>
    <property type="evidence" value="ECO:0007669"/>
    <property type="project" value="TreeGrafter"/>
</dbReference>
<evidence type="ECO:0000256" key="1">
    <source>
        <dbReference type="ARBA" id="ARBA00010587"/>
    </source>
</evidence>
<feature type="domain" description="GGDEF" evidence="7">
    <location>
        <begin position="233"/>
        <end position="369"/>
    </location>
</feature>
<evidence type="ECO:0000313" key="9">
    <source>
        <dbReference type="Proteomes" id="UP000190750"/>
    </source>
</evidence>
<dbReference type="GO" id="GO:0046872">
    <property type="term" value="F:metal ion binding"/>
    <property type="evidence" value="ECO:0007669"/>
    <property type="project" value="UniProtKB-KW"/>
</dbReference>
<dbReference type="AlphaFoldDB" id="A0A1T1AU98"/>
<evidence type="ECO:0000256" key="3">
    <source>
        <dbReference type="ARBA" id="ARBA00022723"/>
    </source>
</evidence>
<feature type="transmembrane region" description="Helical" evidence="6">
    <location>
        <begin position="20"/>
        <end position="38"/>
    </location>
</feature>
<dbReference type="NCBIfam" id="TIGR02481">
    <property type="entry name" value="hemeryth_dom"/>
    <property type="match status" value="1"/>
</dbReference>
<feature type="transmembrane region" description="Helical" evidence="6">
    <location>
        <begin position="169"/>
        <end position="190"/>
    </location>
</feature>
<dbReference type="InterPro" id="IPR016131">
    <property type="entry name" value="Haemerythrin_Fe_BS"/>
</dbReference>
<dbReference type="Gene3D" id="3.30.70.270">
    <property type="match status" value="1"/>
</dbReference>
<dbReference type="SUPFAM" id="SSF47188">
    <property type="entry name" value="Hemerythrin-like"/>
    <property type="match status" value="1"/>
</dbReference>
<dbReference type="STRING" id="28066.RF819_12950"/>
<dbReference type="InterPro" id="IPR029787">
    <property type="entry name" value="Nucleotide_cyclase"/>
</dbReference>
<comment type="catalytic activity">
    <reaction evidence="5">
        <text>2 GTP = 3',3'-c-di-GMP + 2 diphosphate</text>
        <dbReference type="Rhea" id="RHEA:24898"/>
        <dbReference type="ChEBI" id="CHEBI:33019"/>
        <dbReference type="ChEBI" id="CHEBI:37565"/>
        <dbReference type="ChEBI" id="CHEBI:58805"/>
        <dbReference type="EC" id="2.7.7.65"/>
    </reaction>
</comment>
<proteinExistence type="inferred from homology"/>
<dbReference type="PANTHER" id="PTHR45138">
    <property type="entry name" value="REGULATORY COMPONENTS OF SENSORY TRANSDUCTION SYSTEM"/>
    <property type="match status" value="1"/>
</dbReference>
<organism evidence="8 9">
    <name type="scientific">Rhodoferax fermentans</name>
    <dbReference type="NCBI Taxonomy" id="28066"/>
    <lineage>
        <taxon>Bacteria</taxon>
        <taxon>Pseudomonadati</taxon>
        <taxon>Pseudomonadota</taxon>
        <taxon>Betaproteobacteria</taxon>
        <taxon>Burkholderiales</taxon>
        <taxon>Comamonadaceae</taxon>
        <taxon>Rhodoferax</taxon>
    </lineage>
</organism>
<dbReference type="Proteomes" id="UP000190750">
    <property type="component" value="Unassembled WGS sequence"/>
</dbReference>
<dbReference type="SMART" id="SM00267">
    <property type="entry name" value="GGDEF"/>
    <property type="match status" value="1"/>
</dbReference>
<dbReference type="CDD" id="cd12107">
    <property type="entry name" value="Hemerythrin"/>
    <property type="match status" value="1"/>
</dbReference>
<dbReference type="FunFam" id="3.30.70.270:FF:000001">
    <property type="entry name" value="Diguanylate cyclase domain protein"/>
    <property type="match status" value="1"/>
</dbReference>
<dbReference type="GO" id="GO:0043709">
    <property type="term" value="P:cell adhesion involved in single-species biofilm formation"/>
    <property type="evidence" value="ECO:0007669"/>
    <property type="project" value="TreeGrafter"/>
</dbReference>
<evidence type="ECO:0000259" key="7">
    <source>
        <dbReference type="PROSITE" id="PS50887"/>
    </source>
</evidence>
<dbReference type="InterPro" id="IPR012312">
    <property type="entry name" value="Hemerythrin-like"/>
</dbReference>
<dbReference type="Gene3D" id="1.20.120.50">
    <property type="entry name" value="Hemerythrin-like"/>
    <property type="match status" value="1"/>
</dbReference>
<name>A0A1T1AU98_RHOFE</name>
<dbReference type="PROSITE" id="PS00550">
    <property type="entry name" value="HEMERYTHRINS"/>
    <property type="match status" value="1"/>
</dbReference>
<feature type="transmembrane region" description="Helical" evidence="6">
    <location>
        <begin position="76"/>
        <end position="95"/>
    </location>
</feature>
<dbReference type="PROSITE" id="PS50887">
    <property type="entry name" value="GGDEF"/>
    <property type="match status" value="1"/>
</dbReference>
<accession>A0A1T1AU98</accession>
<keyword evidence="6" id="KW-1133">Transmembrane helix</keyword>
<comment type="caution">
    <text evidence="8">The sequence shown here is derived from an EMBL/GenBank/DDBJ whole genome shotgun (WGS) entry which is preliminary data.</text>
</comment>
<keyword evidence="3" id="KW-0479">Metal-binding</keyword>
<dbReference type="EMBL" id="MTJN01000002">
    <property type="protein sequence ID" value="OOV07518.1"/>
    <property type="molecule type" value="Genomic_DNA"/>
</dbReference>
<sequence>MLALSVAVVAHQDQRDGMRYWAAGLGVHIASYVFLSQVGNLGQFAGLLVVIVLRASAWALFAEGLFEFYRRRAPRLLIWGPVVAETVAFVLLFELATYRSLVVSLISLFQGGLVLQLMLQTRRHTPGRGQYFLMTGLVMAMALLSFRVLEVMRTGLVGMLDTTGSNPVQVISLLGALVTLILLSIGFVLMSKDRSDDQNRQLATQDELTGLANRRHLNHVLAQEWARFKRSGQPFALVMIDIDHFKLYNDHYGHPAGDACLRQIAEVIQSGMRRAGDLAARYGGEEFLLILPNTQAQDGLRLAEAVRQSVEQLNLPHAKSPLGRLTVSLGVAAMADAHYVDASGLLSAADAALYIAKQEGRNRVRLAQTGKHTASAPGKLVQLVWHSSYDSGYAVMDTHHRKLFAEANDILGLILSGQNAASLADRMDAFVVDIGEHFLEEEVLLFQSAYPAAAEHAQLHRELLAQGHALVAQFKSGRLLIGDLFVYLTQEVVARHILSADREFITFLHTKV</sequence>
<evidence type="ECO:0000256" key="2">
    <source>
        <dbReference type="ARBA" id="ARBA00012528"/>
    </source>
</evidence>
<evidence type="ECO:0000256" key="6">
    <source>
        <dbReference type="SAM" id="Phobius"/>
    </source>
</evidence>
<comment type="similarity">
    <text evidence="1">Belongs to the hemerythrin family.</text>
</comment>
<evidence type="ECO:0000313" key="8">
    <source>
        <dbReference type="EMBL" id="OOV07518.1"/>
    </source>
</evidence>
<dbReference type="InterPro" id="IPR043128">
    <property type="entry name" value="Rev_trsase/Diguanyl_cyclase"/>
</dbReference>
<evidence type="ECO:0000256" key="4">
    <source>
        <dbReference type="ARBA" id="ARBA00023004"/>
    </source>
</evidence>
<protein>
    <recommendedName>
        <fullName evidence="2">diguanylate cyclase</fullName>
        <ecNumber evidence="2">2.7.7.65</ecNumber>
    </recommendedName>
</protein>
<evidence type="ECO:0000256" key="5">
    <source>
        <dbReference type="ARBA" id="ARBA00034247"/>
    </source>
</evidence>
<dbReference type="PANTHER" id="PTHR45138:SF9">
    <property type="entry name" value="DIGUANYLATE CYCLASE DGCM-RELATED"/>
    <property type="match status" value="1"/>
</dbReference>
<dbReference type="InterPro" id="IPR035938">
    <property type="entry name" value="Hemerythrin-like_sf"/>
</dbReference>
<reference evidence="8 9" key="1">
    <citation type="submission" date="2017-01" db="EMBL/GenBank/DDBJ databases">
        <title>Genome sequencing of Rhodoferax fermentans JCM 7819.</title>
        <authorList>
            <person name="Kim Y.J."/>
            <person name="Farh M.E.-A."/>
            <person name="Yang D.-C."/>
        </authorList>
    </citation>
    <scope>NUCLEOTIDE SEQUENCE [LARGE SCALE GENOMIC DNA]</scope>
    <source>
        <strain evidence="8 9">JCM 7819</strain>
    </source>
</reference>
<gene>
    <name evidence="8" type="ORF">RF819_12950</name>
</gene>
<feature type="transmembrane region" description="Helical" evidence="6">
    <location>
        <begin position="44"/>
        <end position="69"/>
    </location>
</feature>
<dbReference type="InterPro" id="IPR050469">
    <property type="entry name" value="Diguanylate_Cyclase"/>
</dbReference>
<dbReference type="InterPro" id="IPR000160">
    <property type="entry name" value="GGDEF_dom"/>
</dbReference>
<dbReference type="NCBIfam" id="TIGR00254">
    <property type="entry name" value="GGDEF"/>
    <property type="match status" value="1"/>
</dbReference>
<dbReference type="Pfam" id="PF00990">
    <property type="entry name" value="GGDEF"/>
    <property type="match status" value="1"/>
</dbReference>
<keyword evidence="6" id="KW-0472">Membrane</keyword>
<dbReference type="GO" id="GO:0005886">
    <property type="term" value="C:plasma membrane"/>
    <property type="evidence" value="ECO:0007669"/>
    <property type="project" value="TreeGrafter"/>
</dbReference>
<feature type="transmembrane region" description="Helical" evidence="6">
    <location>
        <begin position="131"/>
        <end position="149"/>
    </location>
</feature>
<keyword evidence="4" id="KW-0408">Iron</keyword>
<dbReference type="Pfam" id="PF01814">
    <property type="entry name" value="Hemerythrin"/>
    <property type="match status" value="1"/>
</dbReference>
<feature type="transmembrane region" description="Helical" evidence="6">
    <location>
        <begin position="101"/>
        <end position="119"/>
    </location>
</feature>
<dbReference type="InterPro" id="IPR012827">
    <property type="entry name" value="Hemerythrin_metal-bd"/>
</dbReference>
<dbReference type="GO" id="GO:0052621">
    <property type="term" value="F:diguanylate cyclase activity"/>
    <property type="evidence" value="ECO:0007669"/>
    <property type="project" value="UniProtKB-EC"/>
</dbReference>
<keyword evidence="6" id="KW-0812">Transmembrane</keyword>
<dbReference type="CDD" id="cd01949">
    <property type="entry name" value="GGDEF"/>
    <property type="match status" value="1"/>
</dbReference>
<keyword evidence="9" id="KW-1185">Reference proteome</keyword>